<gene>
    <name evidence="2" type="ORF">S03H2_33407</name>
</gene>
<dbReference type="PANTHER" id="PTHR10683">
    <property type="entry name" value="TRANSALDOLASE"/>
    <property type="match status" value="1"/>
</dbReference>
<dbReference type="InterPro" id="IPR018225">
    <property type="entry name" value="Transaldolase_AS"/>
</dbReference>
<reference evidence="2" key="1">
    <citation type="journal article" date="2014" name="Front. Microbiol.">
        <title>High frequency of phylogenetically diverse reductive dehalogenase-homologous genes in deep subseafloor sedimentary metagenomes.</title>
        <authorList>
            <person name="Kawai M."/>
            <person name="Futagami T."/>
            <person name="Toyoda A."/>
            <person name="Takaki Y."/>
            <person name="Nishi S."/>
            <person name="Hori S."/>
            <person name="Arai W."/>
            <person name="Tsubouchi T."/>
            <person name="Morono Y."/>
            <person name="Uchiyama I."/>
            <person name="Ito T."/>
            <person name="Fujiyama A."/>
            <person name="Inagaki F."/>
            <person name="Takami H."/>
        </authorList>
    </citation>
    <scope>NUCLEOTIDE SEQUENCE</scope>
    <source>
        <strain evidence="2">Expedition CK06-06</strain>
    </source>
</reference>
<dbReference type="EMBL" id="BARU01020331">
    <property type="protein sequence ID" value="GAH48352.1"/>
    <property type="molecule type" value="Genomic_DNA"/>
</dbReference>
<dbReference type="AlphaFoldDB" id="X1FTM2"/>
<protein>
    <recommendedName>
        <fullName evidence="3">Transaldolase</fullName>
    </recommendedName>
</protein>
<dbReference type="GO" id="GO:0005975">
    <property type="term" value="P:carbohydrate metabolic process"/>
    <property type="evidence" value="ECO:0007669"/>
    <property type="project" value="InterPro"/>
</dbReference>
<dbReference type="PROSITE" id="PS01054">
    <property type="entry name" value="TRANSALDOLASE_1"/>
    <property type="match status" value="1"/>
</dbReference>
<evidence type="ECO:0000256" key="1">
    <source>
        <dbReference type="ARBA" id="ARBA00023270"/>
    </source>
</evidence>
<dbReference type="InterPro" id="IPR013785">
    <property type="entry name" value="Aldolase_TIM"/>
</dbReference>
<accession>X1FTM2</accession>
<feature type="non-terminal residue" evidence="2">
    <location>
        <position position="123"/>
    </location>
</feature>
<proteinExistence type="predicted"/>
<dbReference type="SUPFAM" id="SSF51569">
    <property type="entry name" value="Aldolase"/>
    <property type="match status" value="1"/>
</dbReference>
<name>X1FTM2_9ZZZZ</name>
<organism evidence="2">
    <name type="scientific">marine sediment metagenome</name>
    <dbReference type="NCBI Taxonomy" id="412755"/>
    <lineage>
        <taxon>unclassified sequences</taxon>
        <taxon>metagenomes</taxon>
        <taxon>ecological metagenomes</taxon>
    </lineage>
</organism>
<comment type="caution">
    <text evidence="2">The sequence shown here is derived from an EMBL/GenBank/DDBJ whole genome shotgun (WGS) entry which is preliminary data.</text>
</comment>
<dbReference type="InterPro" id="IPR001585">
    <property type="entry name" value="TAL/FSA"/>
</dbReference>
<evidence type="ECO:0000313" key="2">
    <source>
        <dbReference type="EMBL" id="GAH48352.1"/>
    </source>
</evidence>
<keyword evidence="1" id="KW-0704">Schiff base</keyword>
<dbReference type="PANTHER" id="PTHR10683:SF31">
    <property type="entry name" value="TRANSALDOLASE"/>
    <property type="match status" value="1"/>
</dbReference>
<dbReference type="Pfam" id="PF00923">
    <property type="entry name" value="TAL_FSA"/>
    <property type="match status" value="1"/>
</dbReference>
<evidence type="ECO:0008006" key="3">
    <source>
        <dbReference type="Google" id="ProtNLM"/>
    </source>
</evidence>
<dbReference type="Gene3D" id="3.20.20.70">
    <property type="entry name" value="Aldolase class I"/>
    <property type="match status" value="1"/>
</dbReference>
<sequence>MPAPVAGTLIITLGCSNFEKKRRSFITSGELGELIEKGLRGVTSNPTIFDKAIAGSVDYDEDLRRLVKGGKSDAEIYEELVVDDIGRTADTLRPVYERTDGLDGYVSLEVSPALANDTDGTIA</sequence>